<reference evidence="2" key="1">
    <citation type="journal article" date="2014" name="Int. J. Syst. Evol. Microbiol.">
        <title>Complete genome sequence of Corynebacterium casei LMG S-19264T (=DSM 44701T), isolated from a smear-ripened cheese.</title>
        <authorList>
            <consortium name="US DOE Joint Genome Institute (JGI-PGF)"/>
            <person name="Walter F."/>
            <person name="Albersmeier A."/>
            <person name="Kalinowski J."/>
            <person name="Ruckert C."/>
        </authorList>
    </citation>
    <scope>NUCLEOTIDE SEQUENCE</scope>
    <source>
        <strain evidence="2">KCTC 42651</strain>
    </source>
</reference>
<feature type="transmembrane region" description="Helical" evidence="1">
    <location>
        <begin position="362"/>
        <end position="382"/>
    </location>
</feature>
<feature type="transmembrane region" description="Helical" evidence="1">
    <location>
        <begin position="426"/>
        <end position="448"/>
    </location>
</feature>
<keyword evidence="1" id="KW-0472">Membrane</keyword>
<keyword evidence="3" id="KW-1185">Reference proteome</keyword>
<dbReference type="RefSeq" id="WP_189988419.1">
    <property type="nucleotide sequence ID" value="NZ_BMZS01000003.1"/>
</dbReference>
<gene>
    <name evidence="2" type="ORF">GCM10017083_16040</name>
</gene>
<reference evidence="2" key="2">
    <citation type="submission" date="2020-09" db="EMBL/GenBank/DDBJ databases">
        <authorList>
            <person name="Sun Q."/>
            <person name="Kim S."/>
        </authorList>
    </citation>
    <scope>NUCLEOTIDE SEQUENCE</scope>
    <source>
        <strain evidence="2">KCTC 42651</strain>
    </source>
</reference>
<organism evidence="2 3">
    <name type="scientific">Thalassobaculum fulvum</name>
    <dbReference type="NCBI Taxonomy" id="1633335"/>
    <lineage>
        <taxon>Bacteria</taxon>
        <taxon>Pseudomonadati</taxon>
        <taxon>Pseudomonadota</taxon>
        <taxon>Alphaproteobacteria</taxon>
        <taxon>Rhodospirillales</taxon>
        <taxon>Thalassobaculaceae</taxon>
        <taxon>Thalassobaculum</taxon>
    </lineage>
</organism>
<name>A0A918XQJ2_9PROT</name>
<protein>
    <recommendedName>
        <fullName evidence="4">PepSY domain-containing protein</fullName>
    </recommendedName>
</protein>
<feature type="transmembrane region" description="Helical" evidence="1">
    <location>
        <begin position="206"/>
        <end position="229"/>
    </location>
</feature>
<dbReference type="InterPro" id="IPR005625">
    <property type="entry name" value="PepSY-ass_TM"/>
</dbReference>
<feature type="transmembrane region" description="Helical" evidence="1">
    <location>
        <begin position="394"/>
        <end position="420"/>
    </location>
</feature>
<dbReference type="AlphaFoldDB" id="A0A918XQJ2"/>
<feature type="transmembrane region" description="Helical" evidence="1">
    <location>
        <begin position="158"/>
        <end position="185"/>
    </location>
</feature>
<comment type="caution">
    <text evidence="2">The sequence shown here is derived from an EMBL/GenBank/DDBJ whole genome shotgun (WGS) entry which is preliminary data.</text>
</comment>
<dbReference type="Proteomes" id="UP000630353">
    <property type="component" value="Unassembled WGS sequence"/>
</dbReference>
<evidence type="ECO:0000256" key="1">
    <source>
        <dbReference type="SAM" id="Phobius"/>
    </source>
</evidence>
<dbReference type="EMBL" id="BMZS01000003">
    <property type="protein sequence ID" value="GHD46656.1"/>
    <property type="molecule type" value="Genomic_DNA"/>
</dbReference>
<keyword evidence="1" id="KW-1133">Transmembrane helix</keyword>
<evidence type="ECO:0000313" key="3">
    <source>
        <dbReference type="Proteomes" id="UP000630353"/>
    </source>
</evidence>
<evidence type="ECO:0000313" key="2">
    <source>
        <dbReference type="EMBL" id="GHD46656.1"/>
    </source>
</evidence>
<feature type="transmembrane region" description="Helical" evidence="1">
    <location>
        <begin position="492"/>
        <end position="509"/>
    </location>
</feature>
<sequence>MMQLSQNQTKRLTAVHGWGGVVLGLLLYVVVATGTVAVFGQEIAKWSAGASSSRGIDHPIDAIVRDLATKLPRFYLAETSIWENEAGELVAFFHSHVPKPETGENADFGTLFRIDPVSAVVLDRHEGFIWERPDTWETSALRHFLVELHVRLHLPDPWGLLATGILALLLMATALSGLLMHRHLIRDLFVAERSRARLVSARDRHLLASSWSLPFAVVLAFTGSFFSFASTVSLPILAQVAFGGDREAMMETLYEPAAPADDRPAVAADLDSILTRSTEATGGPPVFVSIHGFGRADARVSVWHAAGGGRMGFAHAVFDGADGRFLGVRPGIGISRSLGSDLNDLMWPLHVGDFAGLASKCLWGALGTTICFVILSGLRLWVRRREIDPAWRRFGRAVTTVGYGLPVALIGSACAAFLSATAGDPFFWTPVGFSVAALAGIALGAAVPENDRLALAFRRTLAWSCLLLPIVRMAGGGRSWAEALANGDAEVIAIDLLALATGGTLRLLVRRSPDRRDAAAQLPEPAE</sequence>
<accession>A0A918XQJ2</accession>
<dbReference type="PANTHER" id="PTHR34219">
    <property type="entry name" value="IRON-REGULATED INNER MEMBRANE PROTEIN-RELATED"/>
    <property type="match status" value="1"/>
</dbReference>
<proteinExistence type="predicted"/>
<feature type="transmembrane region" description="Helical" evidence="1">
    <location>
        <begin position="460"/>
        <end position="480"/>
    </location>
</feature>
<keyword evidence="1" id="KW-0812">Transmembrane</keyword>
<dbReference type="PANTHER" id="PTHR34219:SF3">
    <property type="entry name" value="BLL7967 PROTEIN"/>
    <property type="match status" value="1"/>
</dbReference>
<feature type="transmembrane region" description="Helical" evidence="1">
    <location>
        <begin position="12"/>
        <end position="39"/>
    </location>
</feature>
<dbReference type="Pfam" id="PF03929">
    <property type="entry name" value="PepSY_TM"/>
    <property type="match status" value="1"/>
</dbReference>
<evidence type="ECO:0008006" key="4">
    <source>
        <dbReference type="Google" id="ProtNLM"/>
    </source>
</evidence>